<protein>
    <recommendedName>
        <fullName evidence="2">TBC1 domain-containing protein</fullName>
    </recommendedName>
</protein>
<gene>
    <name evidence="3" type="ORF">IRJ41_022862</name>
</gene>
<evidence type="ECO:0000256" key="1">
    <source>
        <dbReference type="SAM" id="MobiDB-lite"/>
    </source>
</evidence>
<dbReference type="PANTHER" id="PTHR36290">
    <property type="entry name" value="RIKEN CDNA D630039A03 GENE"/>
    <property type="match status" value="1"/>
</dbReference>
<evidence type="ECO:0000313" key="3">
    <source>
        <dbReference type="EMBL" id="KAI7792933.1"/>
    </source>
</evidence>
<comment type="caution">
    <text evidence="3">The sequence shown here is derived from an EMBL/GenBank/DDBJ whole genome shotgun (WGS) entry which is preliminary data.</text>
</comment>
<dbReference type="Pfam" id="PF15733">
    <property type="entry name" value="DUF4682"/>
    <property type="match status" value="1"/>
</dbReference>
<dbReference type="Proteomes" id="UP001059041">
    <property type="component" value="Linkage Group LG23"/>
</dbReference>
<accession>A0A9W7WCH8</accession>
<feature type="compositionally biased region" description="Acidic residues" evidence="1">
    <location>
        <begin position="103"/>
        <end position="113"/>
    </location>
</feature>
<proteinExistence type="predicted"/>
<reference evidence="3" key="1">
    <citation type="submission" date="2021-02" db="EMBL/GenBank/DDBJ databases">
        <title>Comparative genomics reveals that relaxation of natural selection precedes convergent phenotypic evolution of cavefish.</title>
        <authorList>
            <person name="Peng Z."/>
        </authorList>
    </citation>
    <scope>NUCLEOTIDE SEQUENCE</scope>
    <source>
        <tissue evidence="3">Muscle</tissue>
    </source>
</reference>
<organism evidence="3 4">
    <name type="scientific">Triplophysa rosa</name>
    <name type="common">Cave loach</name>
    <dbReference type="NCBI Taxonomy" id="992332"/>
    <lineage>
        <taxon>Eukaryota</taxon>
        <taxon>Metazoa</taxon>
        <taxon>Chordata</taxon>
        <taxon>Craniata</taxon>
        <taxon>Vertebrata</taxon>
        <taxon>Euteleostomi</taxon>
        <taxon>Actinopterygii</taxon>
        <taxon>Neopterygii</taxon>
        <taxon>Teleostei</taxon>
        <taxon>Ostariophysi</taxon>
        <taxon>Cypriniformes</taxon>
        <taxon>Nemacheilidae</taxon>
        <taxon>Triplophysa</taxon>
    </lineage>
</organism>
<name>A0A9W7WCH8_TRIRA</name>
<feature type="non-terminal residue" evidence="3">
    <location>
        <position position="204"/>
    </location>
</feature>
<feature type="region of interest" description="Disordered" evidence="1">
    <location>
        <begin position="91"/>
        <end position="157"/>
    </location>
</feature>
<sequence length="204" mass="22889">DIRMDIALLKEQYNSIRDKQRREPQVVCFKKDVNSEEISSKALVDAVPVAQIKQTPLSDTSVLETQFNATEDSDSGLWRTHLDVYRMTHASNSTEHASHTSDFSDDVTDDTVSTDDSSTDLREYVSQDSDTCDRNHSLNNSTSMTSSGLSSRKMSSPARLSRQLSFGSYRSCPTPAGSQYYPFPQMKCLKKSETARRLGLYSSF</sequence>
<dbReference type="PANTHER" id="PTHR36290:SF1">
    <property type="entry name" value="RIKEN CDNA D630039A03 GENE"/>
    <property type="match status" value="1"/>
</dbReference>
<evidence type="ECO:0000259" key="2">
    <source>
        <dbReference type="Pfam" id="PF15733"/>
    </source>
</evidence>
<feature type="compositionally biased region" description="Low complexity" evidence="1">
    <location>
        <begin position="137"/>
        <end position="156"/>
    </location>
</feature>
<dbReference type="InterPro" id="IPR032738">
    <property type="entry name" value="Tbc1d30_C"/>
</dbReference>
<feature type="domain" description="TBC1" evidence="2">
    <location>
        <begin position="6"/>
        <end position="105"/>
    </location>
</feature>
<keyword evidence="4" id="KW-1185">Reference proteome</keyword>
<feature type="compositionally biased region" description="Basic and acidic residues" evidence="1">
    <location>
        <begin position="119"/>
        <end position="136"/>
    </location>
</feature>
<dbReference type="EMBL" id="JAFHDT010000023">
    <property type="protein sequence ID" value="KAI7792933.1"/>
    <property type="molecule type" value="Genomic_DNA"/>
</dbReference>
<dbReference type="AlphaFoldDB" id="A0A9W7WCH8"/>
<evidence type="ECO:0000313" key="4">
    <source>
        <dbReference type="Proteomes" id="UP001059041"/>
    </source>
</evidence>